<dbReference type="GO" id="GO:0005634">
    <property type="term" value="C:nucleus"/>
    <property type="evidence" value="ECO:0007669"/>
    <property type="project" value="UniProtKB-SubCell"/>
</dbReference>
<evidence type="ECO:0000259" key="14">
    <source>
        <dbReference type="PROSITE" id="PS50157"/>
    </source>
</evidence>
<feature type="domain" description="C2H2-type" evidence="14">
    <location>
        <begin position="246"/>
        <end position="273"/>
    </location>
</feature>
<evidence type="ECO:0000256" key="5">
    <source>
        <dbReference type="ARBA" id="ARBA00022737"/>
    </source>
</evidence>
<dbReference type="SMART" id="SM00355">
    <property type="entry name" value="ZnF_C2H2"/>
    <property type="match status" value="7"/>
</dbReference>
<keyword evidence="6 12" id="KW-0863">Zinc-finger</keyword>
<evidence type="ECO:0000256" key="1">
    <source>
        <dbReference type="ARBA" id="ARBA00003767"/>
    </source>
</evidence>
<evidence type="ECO:0000256" key="3">
    <source>
        <dbReference type="ARBA" id="ARBA00006991"/>
    </source>
</evidence>
<proteinExistence type="inferred from homology"/>
<feature type="domain" description="C2H2-type" evidence="14">
    <location>
        <begin position="358"/>
        <end position="385"/>
    </location>
</feature>
<evidence type="ECO:0000256" key="8">
    <source>
        <dbReference type="ARBA" id="ARBA00023015"/>
    </source>
</evidence>
<comment type="subcellular location">
    <subcellularLocation>
        <location evidence="2">Nucleus</location>
    </subcellularLocation>
</comment>
<evidence type="ECO:0000256" key="4">
    <source>
        <dbReference type="ARBA" id="ARBA00022723"/>
    </source>
</evidence>
<feature type="domain" description="C2H2-type" evidence="14">
    <location>
        <begin position="330"/>
        <end position="357"/>
    </location>
</feature>
<accession>A0AAN9YU12</accession>
<feature type="compositionally biased region" description="Basic and acidic residues" evidence="13">
    <location>
        <begin position="152"/>
        <end position="170"/>
    </location>
</feature>
<reference evidence="15 16" key="1">
    <citation type="submission" date="2024-03" db="EMBL/GenBank/DDBJ databases">
        <title>The genome assembly and annotation of the cricket Gryllus longicercus Weissman &amp; Gray.</title>
        <authorList>
            <person name="Szrajer S."/>
            <person name="Gray D."/>
            <person name="Ylla G."/>
        </authorList>
    </citation>
    <scope>NUCLEOTIDE SEQUENCE [LARGE SCALE GENOMIC DNA]</scope>
    <source>
        <strain evidence="15">DAG 2021-001</strain>
        <tissue evidence="15">Whole body minus gut</tissue>
    </source>
</reference>
<keyword evidence="9" id="KW-0238">DNA-binding</keyword>
<dbReference type="InterPro" id="IPR013087">
    <property type="entry name" value="Znf_C2H2_type"/>
</dbReference>
<keyword evidence="10" id="KW-0804">Transcription</keyword>
<keyword evidence="7" id="KW-0862">Zinc</keyword>
<dbReference type="PROSITE" id="PS00028">
    <property type="entry name" value="ZINC_FINGER_C2H2_1"/>
    <property type="match status" value="7"/>
</dbReference>
<comment type="similarity">
    <text evidence="3">Belongs to the krueppel C2H2-type zinc-finger protein family.</text>
</comment>
<evidence type="ECO:0000256" key="12">
    <source>
        <dbReference type="PROSITE-ProRule" id="PRU00042"/>
    </source>
</evidence>
<dbReference type="SUPFAM" id="SSF57667">
    <property type="entry name" value="beta-beta-alpha zinc fingers"/>
    <property type="match status" value="4"/>
</dbReference>
<dbReference type="Pfam" id="PF00096">
    <property type="entry name" value="zf-C2H2"/>
    <property type="match status" value="7"/>
</dbReference>
<comment type="caution">
    <text evidence="15">The sequence shown here is derived from an EMBL/GenBank/DDBJ whole genome shotgun (WGS) entry which is preliminary data.</text>
</comment>
<keyword evidence="11" id="KW-0539">Nucleus</keyword>
<keyword evidence="5" id="KW-0677">Repeat</keyword>
<evidence type="ECO:0000313" key="15">
    <source>
        <dbReference type="EMBL" id="KAK7789350.1"/>
    </source>
</evidence>
<dbReference type="Gene3D" id="3.30.160.60">
    <property type="entry name" value="Classic Zinc Finger"/>
    <property type="match status" value="7"/>
</dbReference>
<keyword evidence="4" id="KW-0479">Metal-binding</keyword>
<feature type="domain" description="C2H2-type" evidence="14">
    <location>
        <begin position="274"/>
        <end position="301"/>
    </location>
</feature>
<evidence type="ECO:0000256" key="9">
    <source>
        <dbReference type="ARBA" id="ARBA00023125"/>
    </source>
</evidence>
<organism evidence="15 16">
    <name type="scientific">Gryllus longicercus</name>
    <dbReference type="NCBI Taxonomy" id="2509291"/>
    <lineage>
        <taxon>Eukaryota</taxon>
        <taxon>Metazoa</taxon>
        <taxon>Ecdysozoa</taxon>
        <taxon>Arthropoda</taxon>
        <taxon>Hexapoda</taxon>
        <taxon>Insecta</taxon>
        <taxon>Pterygota</taxon>
        <taxon>Neoptera</taxon>
        <taxon>Polyneoptera</taxon>
        <taxon>Orthoptera</taxon>
        <taxon>Ensifera</taxon>
        <taxon>Gryllidea</taxon>
        <taxon>Grylloidea</taxon>
        <taxon>Gryllidae</taxon>
        <taxon>Gryllinae</taxon>
        <taxon>Gryllus</taxon>
    </lineage>
</organism>
<feature type="domain" description="C2H2-type" evidence="14">
    <location>
        <begin position="218"/>
        <end position="245"/>
    </location>
</feature>
<dbReference type="FunFam" id="3.30.160.60:FF:001217">
    <property type="entry name" value="zinc finger protein 319"/>
    <property type="match status" value="3"/>
</dbReference>
<dbReference type="PROSITE" id="PS50157">
    <property type="entry name" value="ZINC_FINGER_C2H2_2"/>
    <property type="match status" value="7"/>
</dbReference>
<dbReference type="FunFam" id="3.30.160.60:FF:000585">
    <property type="entry name" value="zinc finger protein 784"/>
    <property type="match status" value="1"/>
</dbReference>
<dbReference type="Proteomes" id="UP001378592">
    <property type="component" value="Unassembled WGS sequence"/>
</dbReference>
<dbReference type="GO" id="GO:0008270">
    <property type="term" value="F:zinc ion binding"/>
    <property type="evidence" value="ECO:0007669"/>
    <property type="project" value="UniProtKB-KW"/>
</dbReference>
<keyword evidence="16" id="KW-1185">Reference proteome</keyword>
<name>A0AAN9YU12_9ORTH</name>
<dbReference type="EMBL" id="JAZDUA010000776">
    <property type="protein sequence ID" value="KAK7789350.1"/>
    <property type="molecule type" value="Genomic_DNA"/>
</dbReference>
<feature type="region of interest" description="Disordered" evidence="13">
    <location>
        <begin position="152"/>
        <end position="176"/>
    </location>
</feature>
<protein>
    <recommendedName>
        <fullName evidence="14">C2H2-type domain-containing protein</fullName>
    </recommendedName>
</protein>
<evidence type="ECO:0000256" key="10">
    <source>
        <dbReference type="ARBA" id="ARBA00023163"/>
    </source>
</evidence>
<dbReference type="AlphaFoldDB" id="A0AAN9YU12"/>
<dbReference type="FunFam" id="3.30.160.60:FF:000621">
    <property type="entry name" value="FLT3-interacting zinc finger 1"/>
    <property type="match status" value="1"/>
</dbReference>
<keyword evidence="8" id="KW-0805">Transcription regulation</keyword>
<evidence type="ECO:0000256" key="6">
    <source>
        <dbReference type="ARBA" id="ARBA00022771"/>
    </source>
</evidence>
<dbReference type="PANTHER" id="PTHR23235">
    <property type="entry name" value="KRUEPPEL-LIKE TRANSCRIPTION FACTOR"/>
    <property type="match status" value="1"/>
</dbReference>
<dbReference type="PANTHER" id="PTHR23235:SF142">
    <property type="entry name" value="ZINC FINGER PROTEIN 384"/>
    <property type="match status" value="1"/>
</dbReference>
<comment type="function">
    <text evidence="1">May be involved in transcriptional regulation.</text>
</comment>
<evidence type="ECO:0000256" key="11">
    <source>
        <dbReference type="ARBA" id="ARBA00023242"/>
    </source>
</evidence>
<dbReference type="InterPro" id="IPR036236">
    <property type="entry name" value="Znf_C2H2_sf"/>
</dbReference>
<dbReference type="FunFam" id="3.30.160.60:FF:000303">
    <property type="entry name" value="Zinc finger protein 41"/>
    <property type="match status" value="2"/>
</dbReference>
<dbReference type="GO" id="GO:0000978">
    <property type="term" value="F:RNA polymerase II cis-regulatory region sequence-specific DNA binding"/>
    <property type="evidence" value="ECO:0007669"/>
    <property type="project" value="TreeGrafter"/>
</dbReference>
<dbReference type="GO" id="GO:0000981">
    <property type="term" value="F:DNA-binding transcription factor activity, RNA polymerase II-specific"/>
    <property type="evidence" value="ECO:0007669"/>
    <property type="project" value="TreeGrafter"/>
</dbReference>
<evidence type="ECO:0000256" key="13">
    <source>
        <dbReference type="SAM" id="MobiDB-lite"/>
    </source>
</evidence>
<evidence type="ECO:0000313" key="16">
    <source>
        <dbReference type="Proteomes" id="UP001378592"/>
    </source>
</evidence>
<evidence type="ECO:0000256" key="2">
    <source>
        <dbReference type="ARBA" id="ARBA00004123"/>
    </source>
</evidence>
<feature type="domain" description="C2H2-type" evidence="14">
    <location>
        <begin position="302"/>
        <end position="329"/>
    </location>
</feature>
<evidence type="ECO:0000256" key="7">
    <source>
        <dbReference type="ARBA" id="ARBA00022833"/>
    </source>
</evidence>
<gene>
    <name evidence="15" type="ORF">R5R35_002382</name>
</gene>
<feature type="domain" description="C2H2-type" evidence="14">
    <location>
        <begin position="386"/>
        <end position="413"/>
    </location>
</feature>
<sequence>MDQVEIMSECVIKIENIKQEAADHAEEEAYNFMEGDGTFALKSEVEEGGEEEGDRTYPSREAMEEDDEEEIKPPFEVFLDPEEVPTGEVKQEQKDPLAMCNENFFGDSALPVGGEYETARDILDSRTQIRNGVCSTPPRIEGNYIALGKTKVEGSESPVRKDQSAEKESQFPKLNSAKRVHEQSVCEPSTLDGGCEGGNDLTRFKRRHMRFQSANRSHQCPLCQRSFTHRSNLVTHMRTHSGERPHKCPVCLKSFTQSSHLVSHMRIHSGERPHKCSVCEKSFTESSHLVRHMRVHSGDRPHKCTVCEKRFSESSSLVKHMRIHSGERPHKCSVCQKSFSVSSNLITHMRIHNGERPHKCSVCEKRFTHSTTLINHMRVHSGDRPHKCTVCQRRFSESSSLVKHMRIHSGDSPH</sequence>
<feature type="region of interest" description="Disordered" evidence="13">
    <location>
        <begin position="42"/>
        <end position="71"/>
    </location>
</feature>